<evidence type="ECO:0000256" key="4">
    <source>
        <dbReference type="ARBA" id="ARBA00023004"/>
    </source>
</evidence>
<dbReference type="GO" id="GO:0005506">
    <property type="term" value="F:iron ion binding"/>
    <property type="evidence" value="ECO:0007669"/>
    <property type="project" value="InterPro"/>
</dbReference>
<keyword evidence="6" id="KW-0732">Signal</keyword>
<dbReference type="InterPro" id="IPR002403">
    <property type="entry name" value="Cyt_P450_E_grp-IV"/>
</dbReference>
<dbReference type="GO" id="GO:0016705">
    <property type="term" value="F:oxidoreductase activity, acting on paired donors, with incorporation or reduction of molecular oxygen"/>
    <property type="evidence" value="ECO:0007669"/>
    <property type="project" value="InterPro"/>
</dbReference>
<name>A0A1Y6LAR3_ZYMTR</name>
<dbReference type="PRINTS" id="PR00465">
    <property type="entry name" value="EP450IV"/>
</dbReference>
<evidence type="ECO:0000256" key="5">
    <source>
        <dbReference type="PIRSR" id="PIRSR602403-1"/>
    </source>
</evidence>
<accession>A0A1Y6LAR3</accession>
<feature type="signal peptide" evidence="6">
    <location>
        <begin position="1"/>
        <end position="27"/>
    </location>
</feature>
<dbReference type="SUPFAM" id="SSF48264">
    <property type="entry name" value="Cytochrome P450"/>
    <property type="match status" value="1"/>
</dbReference>
<feature type="chain" id="PRO_5012464317" description="Cytochrome P450" evidence="6">
    <location>
        <begin position="28"/>
        <end position="519"/>
    </location>
</feature>
<evidence type="ECO:0000313" key="8">
    <source>
        <dbReference type="Proteomes" id="UP000215453"/>
    </source>
</evidence>
<keyword evidence="5" id="KW-0349">Heme</keyword>
<comment type="cofactor">
    <cofactor evidence="1 5">
        <name>heme</name>
        <dbReference type="ChEBI" id="CHEBI:30413"/>
    </cofactor>
</comment>
<dbReference type="Pfam" id="PF00067">
    <property type="entry name" value="p450"/>
    <property type="match status" value="1"/>
</dbReference>
<evidence type="ECO:0000256" key="6">
    <source>
        <dbReference type="SAM" id="SignalP"/>
    </source>
</evidence>
<evidence type="ECO:0000256" key="3">
    <source>
        <dbReference type="ARBA" id="ARBA00022723"/>
    </source>
</evidence>
<organism evidence="7 8">
    <name type="scientific">Zymoseptoria tritici ST99CH_1A5</name>
    <dbReference type="NCBI Taxonomy" id="1276529"/>
    <lineage>
        <taxon>Eukaryota</taxon>
        <taxon>Fungi</taxon>
        <taxon>Dikarya</taxon>
        <taxon>Ascomycota</taxon>
        <taxon>Pezizomycotina</taxon>
        <taxon>Dothideomycetes</taxon>
        <taxon>Dothideomycetidae</taxon>
        <taxon>Mycosphaerellales</taxon>
        <taxon>Mycosphaerellaceae</taxon>
        <taxon>Zymoseptoria</taxon>
    </lineage>
</organism>
<evidence type="ECO:0008006" key="9">
    <source>
        <dbReference type="Google" id="ProtNLM"/>
    </source>
</evidence>
<evidence type="ECO:0000256" key="1">
    <source>
        <dbReference type="ARBA" id="ARBA00001971"/>
    </source>
</evidence>
<dbReference type="AlphaFoldDB" id="A0A1Y6LAR3"/>
<reference evidence="7 8" key="1">
    <citation type="submission" date="2016-10" db="EMBL/GenBank/DDBJ databases">
        <authorList>
            <person name="Varghese N."/>
        </authorList>
    </citation>
    <scope>NUCLEOTIDE SEQUENCE [LARGE SCALE GENOMIC DNA]</scope>
</reference>
<dbReference type="PANTHER" id="PTHR47582">
    <property type="entry name" value="P450, PUTATIVE (EUROFUNG)-RELATED"/>
    <property type="match status" value="1"/>
</dbReference>
<evidence type="ECO:0000313" key="7">
    <source>
        <dbReference type="EMBL" id="SMY20400.1"/>
    </source>
</evidence>
<dbReference type="Gene3D" id="1.10.630.10">
    <property type="entry name" value="Cytochrome P450"/>
    <property type="match status" value="1"/>
</dbReference>
<dbReference type="CDD" id="cd11040">
    <property type="entry name" value="CYP7_CYP8-like"/>
    <property type="match status" value="1"/>
</dbReference>
<dbReference type="InterPro" id="IPR036396">
    <property type="entry name" value="Cyt_P450_sf"/>
</dbReference>
<keyword evidence="4 5" id="KW-0408">Iron</keyword>
<comment type="similarity">
    <text evidence="2">Belongs to the cytochrome P450 family.</text>
</comment>
<dbReference type="GO" id="GO:0020037">
    <property type="term" value="F:heme binding"/>
    <property type="evidence" value="ECO:0007669"/>
    <property type="project" value="InterPro"/>
</dbReference>
<protein>
    <recommendedName>
        <fullName evidence="9">Cytochrome P450</fullName>
    </recommendedName>
</protein>
<dbReference type="PANTHER" id="PTHR47582:SF1">
    <property type="entry name" value="P450, PUTATIVE (EUROFUNG)-RELATED"/>
    <property type="match status" value="1"/>
</dbReference>
<dbReference type="Proteomes" id="UP000215453">
    <property type="component" value="Chromosome 1"/>
</dbReference>
<dbReference type="InterPro" id="IPR001128">
    <property type="entry name" value="Cyt_P450"/>
</dbReference>
<dbReference type="EMBL" id="LT882676">
    <property type="protein sequence ID" value="SMY20400.1"/>
    <property type="molecule type" value="Genomic_DNA"/>
</dbReference>
<evidence type="ECO:0000256" key="2">
    <source>
        <dbReference type="ARBA" id="ARBA00010617"/>
    </source>
</evidence>
<keyword evidence="3 5" id="KW-0479">Metal-binding</keyword>
<gene>
    <name evidence="7" type="ORF">ZT1A5_G1835</name>
</gene>
<dbReference type="InterPro" id="IPR053007">
    <property type="entry name" value="CYP450_monoxygenase_sec-met"/>
</dbReference>
<sequence>MIASAISPTAAAVVALVIFFIVLVARGQPDRREPPHLTPRVPLVGHALGILCYGVPYYAKIAHQTSAPIFTLDLLVNRLYVVNSARMVAAVQKSHKIIAFDPFLTAAANRMAGINGPGLRLLQETQAGGRGVNQEVLHAMIPTMLGSGLDQMNRTMLRKLGPLLDDMIKDAPKTLDLHQWCQRTITTASSEAIWGSKNPFRSEKVREDFWYFESHLSILLAKIFPSVLARKAYLARETVVKAMLEFAKSGGYDDEACSELAIARRNTQVKAGASDHDIARLETALNIGVLSNTVPSTFWTLFDIYSRPQLLQQVRSEIEENAVVVDPMTNVHSIDLGAIRGSCPIFVSAFQESLRVHSNGAPTRMVYEDVVLDGSYLLKAGSVLQMSAPSINSEQRHWGKQAADYDPVHFQKDAADVPANKPRATSFMSFGASPNICPGRHFAAAEILSVVAMLLMRVDMIPVKGYWWTPRLNAWAIAASMTPPIEEYPVKIGPRKEVQGIEWDFVVSGKKDRFELITG</sequence>
<dbReference type="GO" id="GO:0004497">
    <property type="term" value="F:monooxygenase activity"/>
    <property type="evidence" value="ECO:0007669"/>
    <property type="project" value="InterPro"/>
</dbReference>
<feature type="binding site" description="axial binding residue" evidence="5">
    <location>
        <position position="437"/>
    </location>
    <ligand>
        <name>heme</name>
        <dbReference type="ChEBI" id="CHEBI:30413"/>
    </ligand>
    <ligandPart>
        <name>Fe</name>
        <dbReference type="ChEBI" id="CHEBI:18248"/>
    </ligandPart>
</feature>
<proteinExistence type="inferred from homology"/>